<name>A0A9W6ESA4_9LACO</name>
<comment type="caution">
    <text evidence="1">The sequence shown here is derived from an EMBL/GenBank/DDBJ whole genome shotgun (WGS) entry which is preliminary data.</text>
</comment>
<reference evidence="1" key="2">
    <citation type="journal article" date="2023" name="PLoS ONE">
        <title>Philodulcilactobacillus myokoensis gen. nov., sp. nov., a fructophilic, acidophilic, and agar-phobic lactic acid bacterium isolated from fermented vegetable extracts.</title>
        <authorList>
            <person name="Kouya T."/>
            <person name="Ishiyama Y."/>
            <person name="Ohashi S."/>
            <person name="Kumakubo R."/>
            <person name="Yamazaki T."/>
            <person name="Otaki T."/>
        </authorList>
    </citation>
    <scope>NUCLEOTIDE SEQUENCE</scope>
    <source>
        <strain evidence="1">WR16-4</strain>
    </source>
</reference>
<accession>A0A9W6ESA4</accession>
<sequence>MDINKMIALEWLKQQDLSSKKPAEAADLYKKALKEIKANDKKNKKPEHHIGFN</sequence>
<organism evidence="1 2">
    <name type="scientific">Philodulcilactobacillus myokoensis</name>
    <dbReference type="NCBI Taxonomy" id="2929573"/>
    <lineage>
        <taxon>Bacteria</taxon>
        <taxon>Bacillati</taxon>
        <taxon>Bacillota</taxon>
        <taxon>Bacilli</taxon>
        <taxon>Lactobacillales</taxon>
        <taxon>Lactobacillaceae</taxon>
        <taxon>Philodulcilactobacillus</taxon>
    </lineage>
</organism>
<evidence type="ECO:0000313" key="1">
    <source>
        <dbReference type="EMBL" id="GLB46312.1"/>
    </source>
</evidence>
<dbReference type="AlphaFoldDB" id="A0A9W6ESA4"/>
<reference evidence="1" key="1">
    <citation type="submission" date="2022-07" db="EMBL/GenBank/DDBJ databases">
        <authorList>
            <person name="Kouya T."/>
            <person name="Ishiyama Y."/>
        </authorList>
    </citation>
    <scope>NUCLEOTIDE SEQUENCE</scope>
    <source>
        <strain evidence="1">WR16-4</strain>
    </source>
</reference>
<evidence type="ECO:0000313" key="2">
    <source>
        <dbReference type="Proteomes" id="UP001144204"/>
    </source>
</evidence>
<keyword evidence="2" id="KW-1185">Reference proteome</keyword>
<gene>
    <name evidence="1" type="ORF">WR164_02910</name>
</gene>
<dbReference type="Proteomes" id="UP001144204">
    <property type="component" value="Unassembled WGS sequence"/>
</dbReference>
<dbReference type="RefSeq" id="WP_286135771.1">
    <property type="nucleotide sequence ID" value="NZ_BRPL01000002.1"/>
</dbReference>
<protein>
    <submittedName>
        <fullName evidence="1">Uncharacterized protein</fullName>
    </submittedName>
</protein>
<proteinExistence type="predicted"/>
<dbReference type="EMBL" id="BRPL01000002">
    <property type="protein sequence ID" value="GLB46312.1"/>
    <property type="molecule type" value="Genomic_DNA"/>
</dbReference>